<gene>
    <name evidence="5" type="ORF">C8A03DRAFT_45419</name>
</gene>
<keyword evidence="2 3" id="KW-0040">ANK repeat</keyword>
<dbReference type="PROSITE" id="PS50297">
    <property type="entry name" value="ANK_REP_REGION"/>
    <property type="match status" value="3"/>
</dbReference>
<dbReference type="Gene3D" id="1.25.40.20">
    <property type="entry name" value="Ankyrin repeat-containing domain"/>
    <property type="match status" value="3"/>
</dbReference>
<sequence>MTEIRFTSLTVRRHQAWDDSPTLNSWTIQEEPSTRISYPWKPRVQAVPKRLRKTECREVFTSHTQSPLPSIHVHGPQCRCTQSQTSEQHQDELLAQQIASLTEKTLLTRPTAPRKMKPPPAHSHRRSRPVSVTVTTSLSLLYTLNRLARLFTPLPPAPSPPLQADLCLACANLDIDKVSRYLLHESPPLPVNEPNHQGLTPLMAAVRSRLRAPRAQREMVRFLVEACGADVNASRVDRVTGLGESVLSMACARGLVEVVRYLVGKGAEVKRRLPCGSGFGRGLLMGQTALHVAVLADRAECVEVLAREGKADVNAVFDGVAGDRGGGGLEGSLKGLRGRTRSVSRESRRKRPRHPVSALHLAHGSAACSRVLLQCGADVDARDGYGRTPLHWAAESSNADVVRLLVDAGADVSAILKHGTDSSGHLSEAMGMLAKEDSESVASTMVR</sequence>
<dbReference type="PANTHER" id="PTHR24198:SF165">
    <property type="entry name" value="ANKYRIN REPEAT-CONTAINING PROTEIN-RELATED"/>
    <property type="match status" value="1"/>
</dbReference>
<evidence type="ECO:0000256" key="4">
    <source>
        <dbReference type="SAM" id="MobiDB-lite"/>
    </source>
</evidence>
<feature type="region of interest" description="Disordered" evidence="4">
    <location>
        <begin position="331"/>
        <end position="355"/>
    </location>
</feature>
<comment type="caution">
    <text evidence="5">The sequence shown here is derived from an EMBL/GenBank/DDBJ whole genome shotgun (WGS) entry which is preliminary data.</text>
</comment>
<feature type="compositionally biased region" description="Basic residues" evidence="4">
    <location>
        <begin position="112"/>
        <end position="128"/>
    </location>
</feature>
<evidence type="ECO:0000313" key="5">
    <source>
        <dbReference type="EMBL" id="KAK4236585.1"/>
    </source>
</evidence>
<proteinExistence type="predicted"/>
<evidence type="ECO:0000313" key="6">
    <source>
        <dbReference type="Proteomes" id="UP001303760"/>
    </source>
</evidence>
<dbReference type="PRINTS" id="PR01415">
    <property type="entry name" value="ANKYRIN"/>
</dbReference>
<accession>A0AAN7HCT3</accession>
<dbReference type="Pfam" id="PF12796">
    <property type="entry name" value="Ank_2"/>
    <property type="match status" value="2"/>
</dbReference>
<dbReference type="PROSITE" id="PS50088">
    <property type="entry name" value="ANK_REPEAT"/>
    <property type="match status" value="3"/>
</dbReference>
<feature type="repeat" description="ANK" evidence="3">
    <location>
        <begin position="285"/>
        <end position="309"/>
    </location>
</feature>
<evidence type="ECO:0000256" key="2">
    <source>
        <dbReference type="ARBA" id="ARBA00023043"/>
    </source>
</evidence>
<dbReference type="InterPro" id="IPR036770">
    <property type="entry name" value="Ankyrin_rpt-contain_sf"/>
</dbReference>
<feature type="repeat" description="ANK" evidence="3">
    <location>
        <begin position="385"/>
        <end position="417"/>
    </location>
</feature>
<dbReference type="AlphaFoldDB" id="A0AAN7HCT3"/>
<evidence type="ECO:0000256" key="1">
    <source>
        <dbReference type="ARBA" id="ARBA00022737"/>
    </source>
</evidence>
<dbReference type="EMBL" id="MU860183">
    <property type="protein sequence ID" value="KAK4236585.1"/>
    <property type="molecule type" value="Genomic_DNA"/>
</dbReference>
<dbReference type="SMART" id="SM00248">
    <property type="entry name" value="ANK"/>
    <property type="match status" value="4"/>
</dbReference>
<feature type="repeat" description="ANK" evidence="3">
    <location>
        <begin position="242"/>
        <end position="274"/>
    </location>
</feature>
<keyword evidence="1" id="KW-0677">Repeat</keyword>
<organism evidence="5 6">
    <name type="scientific">Achaetomium macrosporum</name>
    <dbReference type="NCBI Taxonomy" id="79813"/>
    <lineage>
        <taxon>Eukaryota</taxon>
        <taxon>Fungi</taxon>
        <taxon>Dikarya</taxon>
        <taxon>Ascomycota</taxon>
        <taxon>Pezizomycotina</taxon>
        <taxon>Sordariomycetes</taxon>
        <taxon>Sordariomycetidae</taxon>
        <taxon>Sordariales</taxon>
        <taxon>Chaetomiaceae</taxon>
        <taxon>Achaetomium</taxon>
    </lineage>
</organism>
<keyword evidence="6" id="KW-1185">Reference proteome</keyword>
<name>A0AAN7HCT3_9PEZI</name>
<dbReference type="SUPFAM" id="SSF48403">
    <property type="entry name" value="Ankyrin repeat"/>
    <property type="match status" value="1"/>
</dbReference>
<dbReference type="PANTHER" id="PTHR24198">
    <property type="entry name" value="ANKYRIN REPEAT AND PROTEIN KINASE DOMAIN-CONTAINING PROTEIN"/>
    <property type="match status" value="1"/>
</dbReference>
<feature type="region of interest" description="Disordered" evidence="4">
    <location>
        <begin position="109"/>
        <end position="130"/>
    </location>
</feature>
<reference evidence="5" key="1">
    <citation type="journal article" date="2023" name="Mol. Phylogenet. Evol.">
        <title>Genome-scale phylogeny and comparative genomics of the fungal order Sordariales.</title>
        <authorList>
            <person name="Hensen N."/>
            <person name="Bonometti L."/>
            <person name="Westerberg I."/>
            <person name="Brannstrom I.O."/>
            <person name="Guillou S."/>
            <person name="Cros-Aarteil S."/>
            <person name="Calhoun S."/>
            <person name="Haridas S."/>
            <person name="Kuo A."/>
            <person name="Mondo S."/>
            <person name="Pangilinan J."/>
            <person name="Riley R."/>
            <person name="LaButti K."/>
            <person name="Andreopoulos B."/>
            <person name="Lipzen A."/>
            <person name="Chen C."/>
            <person name="Yan M."/>
            <person name="Daum C."/>
            <person name="Ng V."/>
            <person name="Clum A."/>
            <person name="Steindorff A."/>
            <person name="Ohm R.A."/>
            <person name="Martin F."/>
            <person name="Silar P."/>
            <person name="Natvig D.O."/>
            <person name="Lalanne C."/>
            <person name="Gautier V."/>
            <person name="Ament-Velasquez S.L."/>
            <person name="Kruys A."/>
            <person name="Hutchinson M.I."/>
            <person name="Powell A.J."/>
            <person name="Barry K."/>
            <person name="Miller A.N."/>
            <person name="Grigoriev I.V."/>
            <person name="Debuchy R."/>
            <person name="Gladieux P."/>
            <person name="Hiltunen Thoren M."/>
            <person name="Johannesson H."/>
        </authorList>
    </citation>
    <scope>NUCLEOTIDE SEQUENCE</scope>
    <source>
        <strain evidence="5">CBS 532.94</strain>
    </source>
</reference>
<dbReference type="Proteomes" id="UP001303760">
    <property type="component" value="Unassembled WGS sequence"/>
</dbReference>
<reference evidence="5" key="2">
    <citation type="submission" date="2023-05" db="EMBL/GenBank/DDBJ databases">
        <authorList>
            <consortium name="Lawrence Berkeley National Laboratory"/>
            <person name="Steindorff A."/>
            <person name="Hensen N."/>
            <person name="Bonometti L."/>
            <person name="Westerberg I."/>
            <person name="Brannstrom I.O."/>
            <person name="Guillou S."/>
            <person name="Cros-Aarteil S."/>
            <person name="Calhoun S."/>
            <person name="Haridas S."/>
            <person name="Kuo A."/>
            <person name="Mondo S."/>
            <person name="Pangilinan J."/>
            <person name="Riley R."/>
            <person name="Labutti K."/>
            <person name="Andreopoulos B."/>
            <person name="Lipzen A."/>
            <person name="Chen C."/>
            <person name="Yanf M."/>
            <person name="Daum C."/>
            <person name="Ng V."/>
            <person name="Clum A."/>
            <person name="Ohm R."/>
            <person name="Martin F."/>
            <person name="Silar P."/>
            <person name="Natvig D."/>
            <person name="Lalanne C."/>
            <person name="Gautier V."/>
            <person name="Ament-Velasquez S.L."/>
            <person name="Kruys A."/>
            <person name="Hutchinson M.I."/>
            <person name="Powell A.J."/>
            <person name="Barry K."/>
            <person name="Miller A.N."/>
            <person name="Grigoriev I.V."/>
            <person name="Debuchy R."/>
            <person name="Gladieux P."/>
            <person name="Thoren M.H."/>
            <person name="Johannesson H."/>
        </authorList>
    </citation>
    <scope>NUCLEOTIDE SEQUENCE</scope>
    <source>
        <strain evidence="5">CBS 532.94</strain>
    </source>
</reference>
<evidence type="ECO:0000256" key="3">
    <source>
        <dbReference type="PROSITE-ProRule" id="PRU00023"/>
    </source>
</evidence>
<protein>
    <submittedName>
        <fullName evidence="5">Ankyrin repeat-containing domain protein</fullName>
    </submittedName>
</protein>
<feature type="compositionally biased region" description="Basic residues" evidence="4">
    <location>
        <begin position="336"/>
        <end position="354"/>
    </location>
</feature>
<dbReference type="InterPro" id="IPR002110">
    <property type="entry name" value="Ankyrin_rpt"/>
</dbReference>